<sequence length="90" mass="10370">GSRHALKPDLVFSSGGIRKGKDFRVTWAQVDIAIEVKATWLELIDQAASYARCMFAAPEEPMYLYRRFAMVFMFNHTTMEFSFAIFHRSG</sequence>
<dbReference type="EMBL" id="KV428042">
    <property type="protein sequence ID" value="KZT39680.1"/>
    <property type="molecule type" value="Genomic_DNA"/>
</dbReference>
<organism evidence="1 2">
    <name type="scientific">Sistotremastrum suecicum HHB10207 ss-3</name>
    <dbReference type="NCBI Taxonomy" id="1314776"/>
    <lineage>
        <taxon>Eukaryota</taxon>
        <taxon>Fungi</taxon>
        <taxon>Dikarya</taxon>
        <taxon>Basidiomycota</taxon>
        <taxon>Agaricomycotina</taxon>
        <taxon>Agaricomycetes</taxon>
        <taxon>Sistotremastrales</taxon>
        <taxon>Sistotremastraceae</taxon>
        <taxon>Sistotremastrum</taxon>
    </lineage>
</organism>
<keyword evidence="2" id="KW-1185">Reference proteome</keyword>
<accession>A0A166EK21</accession>
<evidence type="ECO:0008006" key="3">
    <source>
        <dbReference type="Google" id="ProtNLM"/>
    </source>
</evidence>
<dbReference type="OrthoDB" id="3182677at2759"/>
<dbReference type="AlphaFoldDB" id="A0A166EK21"/>
<dbReference type="Proteomes" id="UP000076798">
    <property type="component" value="Unassembled WGS sequence"/>
</dbReference>
<reference evidence="1 2" key="1">
    <citation type="journal article" date="2016" name="Mol. Biol. Evol.">
        <title>Comparative Genomics of Early-Diverging Mushroom-Forming Fungi Provides Insights into the Origins of Lignocellulose Decay Capabilities.</title>
        <authorList>
            <person name="Nagy L.G."/>
            <person name="Riley R."/>
            <person name="Tritt A."/>
            <person name="Adam C."/>
            <person name="Daum C."/>
            <person name="Floudas D."/>
            <person name="Sun H."/>
            <person name="Yadav J.S."/>
            <person name="Pangilinan J."/>
            <person name="Larsson K.H."/>
            <person name="Matsuura K."/>
            <person name="Barry K."/>
            <person name="Labutti K."/>
            <person name="Kuo R."/>
            <person name="Ohm R.A."/>
            <person name="Bhattacharya S.S."/>
            <person name="Shirouzu T."/>
            <person name="Yoshinaga Y."/>
            <person name="Martin F.M."/>
            <person name="Grigoriev I.V."/>
            <person name="Hibbett D.S."/>
        </authorList>
    </citation>
    <scope>NUCLEOTIDE SEQUENCE [LARGE SCALE GENOMIC DNA]</scope>
    <source>
        <strain evidence="1 2">HHB10207 ss-3</strain>
    </source>
</reference>
<evidence type="ECO:0000313" key="1">
    <source>
        <dbReference type="EMBL" id="KZT39680.1"/>
    </source>
</evidence>
<feature type="non-terminal residue" evidence="1">
    <location>
        <position position="1"/>
    </location>
</feature>
<feature type="non-terminal residue" evidence="1">
    <location>
        <position position="90"/>
    </location>
</feature>
<gene>
    <name evidence="1" type="ORF">SISSUDRAFT_960682</name>
</gene>
<proteinExistence type="predicted"/>
<evidence type="ECO:0000313" key="2">
    <source>
        <dbReference type="Proteomes" id="UP000076798"/>
    </source>
</evidence>
<protein>
    <recommendedName>
        <fullName evidence="3">Fungal-type protein kinase domain-containing protein</fullName>
    </recommendedName>
</protein>
<name>A0A166EK21_9AGAM</name>